<evidence type="ECO:0000259" key="2">
    <source>
        <dbReference type="PROSITE" id="PS50127"/>
    </source>
</evidence>
<dbReference type="InterPro" id="IPR050113">
    <property type="entry name" value="Ub_conjugating_enzyme"/>
</dbReference>
<proteinExistence type="predicted"/>
<dbReference type="Pfam" id="PF00179">
    <property type="entry name" value="UQ_con"/>
    <property type="match status" value="2"/>
</dbReference>
<gene>
    <name evidence="3" type="ORF">GTHE00462_LOCUS2966</name>
</gene>
<dbReference type="PROSITE" id="PS50127">
    <property type="entry name" value="UBC_2"/>
    <property type="match status" value="1"/>
</dbReference>
<sequence length="436" mass="49055">MSWSHSGPPLKLRVDTNLHSHPRLGGRNVHGRTAETLQGDQCAIGRPSVLRMRGGEGIFDDIDKMGQSIMGNGLWKFVKLAIGWREKVQHTVEEDLEICRKITSRHVKKSNMVDRKLLYFISQGPTFFANPVTYLLRYMRGTEVQVAKAVSFLNENKDKLSTNEMKEHLSKAESKGGLGLTPARVSEALFRASIQVEEQQEEEDNKKHFVEEEDEELAAYQKKLEKSHKGTSSAGENKKIHKLATQKWTGTSGNVVKRLQKELIAIQSSGSFEVELVNDNIFEWYVTIEGAKGSFYEGEKFKLRFGFDEKYPTEPPEVTFVVQVPGWPLPEAPTTCASGDCPSQRKGGEWPARWGTRKHHCPIHPHIYTNGHICLSIIYDDWSPALGVEAVCHSMISMMSSAKEKEPPADNEMHLDAGQSGSAKKLKGWDFHDHEA</sequence>
<evidence type="ECO:0000313" key="3">
    <source>
        <dbReference type="EMBL" id="CAE2193655.1"/>
    </source>
</evidence>
<dbReference type="Gene3D" id="3.10.110.10">
    <property type="entry name" value="Ubiquitin Conjugating Enzyme"/>
    <property type="match status" value="1"/>
</dbReference>
<dbReference type="CDD" id="cd23808">
    <property type="entry name" value="UBCc_UBE2W"/>
    <property type="match status" value="1"/>
</dbReference>
<evidence type="ECO:0000256" key="1">
    <source>
        <dbReference type="SAM" id="MobiDB-lite"/>
    </source>
</evidence>
<feature type="domain" description="UBC core" evidence="2">
    <location>
        <begin position="254"/>
        <end position="436"/>
    </location>
</feature>
<dbReference type="EMBL" id="HBKN01003492">
    <property type="protein sequence ID" value="CAE2193655.1"/>
    <property type="molecule type" value="Transcribed_RNA"/>
</dbReference>
<name>A0A7S4HBG6_GUITH</name>
<dbReference type="SMART" id="SM00212">
    <property type="entry name" value="UBCc"/>
    <property type="match status" value="1"/>
</dbReference>
<dbReference type="SUPFAM" id="SSF54495">
    <property type="entry name" value="UBC-like"/>
    <property type="match status" value="1"/>
</dbReference>
<feature type="compositionally biased region" description="Basic and acidic residues" evidence="1">
    <location>
        <begin position="402"/>
        <end position="415"/>
    </location>
</feature>
<dbReference type="AlphaFoldDB" id="A0A7S4HBG6"/>
<dbReference type="InterPro" id="IPR016135">
    <property type="entry name" value="UBQ-conjugating_enzyme/RWD"/>
</dbReference>
<dbReference type="InterPro" id="IPR000608">
    <property type="entry name" value="UBC"/>
</dbReference>
<feature type="compositionally biased region" description="Basic and acidic residues" evidence="1">
    <location>
        <begin position="427"/>
        <end position="436"/>
    </location>
</feature>
<dbReference type="PANTHER" id="PTHR24067">
    <property type="entry name" value="UBIQUITIN-CONJUGATING ENZYME E2"/>
    <property type="match status" value="1"/>
</dbReference>
<organism evidence="3">
    <name type="scientific">Guillardia theta</name>
    <name type="common">Cryptophyte</name>
    <name type="synonym">Cryptomonas phi</name>
    <dbReference type="NCBI Taxonomy" id="55529"/>
    <lineage>
        <taxon>Eukaryota</taxon>
        <taxon>Cryptophyceae</taxon>
        <taxon>Pyrenomonadales</taxon>
        <taxon>Geminigeraceae</taxon>
        <taxon>Guillardia</taxon>
    </lineage>
</organism>
<feature type="region of interest" description="Disordered" evidence="1">
    <location>
        <begin position="402"/>
        <end position="436"/>
    </location>
</feature>
<reference evidence="3" key="1">
    <citation type="submission" date="2021-01" db="EMBL/GenBank/DDBJ databases">
        <authorList>
            <person name="Corre E."/>
            <person name="Pelletier E."/>
            <person name="Niang G."/>
            <person name="Scheremetjew M."/>
            <person name="Finn R."/>
            <person name="Kale V."/>
            <person name="Holt S."/>
            <person name="Cochrane G."/>
            <person name="Meng A."/>
            <person name="Brown T."/>
            <person name="Cohen L."/>
        </authorList>
    </citation>
    <scope>NUCLEOTIDE SEQUENCE</scope>
    <source>
        <strain evidence="3">CCMP 2712</strain>
    </source>
</reference>
<accession>A0A7S4HBG6</accession>
<protein>
    <recommendedName>
        <fullName evidence="2">UBC core domain-containing protein</fullName>
    </recommendedName>
</protein>